<protein>
    <submittedName>
        <fullName evidence="2">Uncharacterized protein YijF (DUF1287 family)</fullName>
    </submittedName>
</protein>
<evidence type="ECO:0000256" key="1">
    <source>
        <dbReference type="SAM" id="SignalP"/>
    </source>
</evidence>
<dbReference type="Proteomes" id="UP001253595">
    <property type="component" value="Unassembled WGS sequence"/>
</dbReference>
<comment type="caution">
    <text evidence="2">The sequence shown here is derived from an EMBL/GenBank/DDBJ whole genome shotgun (WGS) entry which is preliminary data.</text>
</comment>
<evidence type="ECO:0000313" key="2">
    <source>
        <dbReference type="EMBL" id="MDR7089889.1"/>
    </source>
</evidence>
<organism evidence="2 3">
    <name type="scientific">Cellvibrio fibrivorans</name>
    <dbReference type="NCBI Taxonomy" id="126350"/>
    <lineage>
        <taxon>Bacteria</taxon>
        <taxon>Pseudomonadati</taxon>
        <taxon>Pseudomonadota</taxon>
        <taxon>Gammaproteobacteria</taxon>
        <taxon>Cellvibrionales</taxon>
        <taxon>Cellvibrionaceae</taxon>
        <taxon>Cellvibrio</taxon>
    </lineage>
</organism>
<name>A0ABU1UXG7_9GAMM</name>
<reference evidence="2 3" key="1">
    <citation type="submission" date="2023-07" db="EMBL/GenBank/DDBJ databases">
        <title>Sorghum-associated microbial communities from plants grown in Nebraska, USA.</title>
        <authorList>
            <person name="Schachtman D."/>
        </authorList>
    </citation>
    <scope>NUCLEOTIDE SEQUENCE [LARGE SCALE GENOMIC DNA]</scope>
    <source>
        <strain evidence="2 3">BE190</strain>
    </source>
</reference>
<gene>
    <name evidence="2" type="ORF">J2X05_001911</name>
</gene>
<keyword evidence="1" id="KW-0732">Signal</keyword>
<keyword evidence="3" id="KW-1185">Reference proteome</keyword>
<dbReference type="Pfam" id="PF06940">
    <property type="entry name" value="DUF1287"/>
    <property type="match status" value="1"/>
</dbReference>
<dbReference type="PIRSF" id="PIRSF011444">
    <property type="entry name" value="DUF1287"/>
    <property type="match status" value="1"/>
</dbReference>
<dbReference type="EMBL" id="JAVDVX010000003">
    <property type="protein sequence ID" value="MDR7089889.1"/>
    <property type="molecule type" value="Genomic_DNA"/>
</dbReference>
<sequence length="204" mass="22751">MSRLFTALVSSLVILIAQHSSAENIARTTNKTQTLVAAAVAQTQDNVTYNGAYFNISYPMGDVPAQYGVCTDVIIRAYRKLGIDLQQLVHEDMRGNFSLYPAKKNWGQTKTDSNIDHRRVPNLQTFFTRHGKKLIASSESQDYQAGDLVTWILPGNLPHIGIVSDQYSADGLRPLIVHNIGAGPKLEDMLFDYTISGHYRYALF</sequence>
<proteinExistence type="predicted"/>
<dbReference type="InterPro" id="IPR009706">
    <property type="entry name" value="DUF1287"/>
</dbReference>
<accession>A0ABU1UXG7</accession>
<evidence type="ECO:0000313" key="3">
    <source>
        <dbReference type="Proteomes" id="UP001253595"/>
    </source>
</evidence>
<feature type="signal peptide" evidence="1">
    <location>
        <begin position="1"/>
        <end position="22"/>
    </location>
</feature>
<dbReference type="RefSeq" id="WP_310071712.1">
    <property type="nucleotide sequence ID" value="NZ_JAVDVX010000003.1"/>
</dbReference>
<feature type="chain" id="PRO_5047022092" evidence="1">
    <location>
        <begin position="23"/>
        <end position="204"/>
    </location>
</feature>